<dbReference type="PANTHER" id="PTHR37423:SF2">
    <property type="entry name" value="MEMBRANE-BOUND LYTIC MUREIN TRANSGLYCOSYLASE C"/>
    <property type="match status" value="1"/>
</dbReference>
<dbReference type="Pfam" id="PF01464">
    <property type="entry name" value="SLT"/>
    <property type="match status" value="1"/>
</dbReference>
<comment type="similarity">
    <text evidence="1">Belongs to the transglycosylase Slt family.</text>
</comment>
<evidence type="ECO:0000256" key="2">
    <source>
        <dbReference type="SAM" id="SignalP"/>
    </source>
</evidence>
<evidence type="ECO:0000313" key="5">
    <source>
        <dbReference type="Proteomes" id="UP001596411"/>
    </source>
</evidence>
<reference evidence="5" key="1">
    <citation type="journal article" date="2019" name="Int. J. Syst. Evol. Microbiol.">
        <title>The Global Catalogue of Microorganisms (GCM) 10K type strain sequencing project: providing services to taxonomists for standard genome sequencing and annotation.</title>
        <authorList>
            <consortium name="The Broad Institute Genomics Platform"/>
            <consortium name="The Broad Institute Genome Sequencing Center for Infectious Disease"/>
            <person name="Wu L."/>
            <person name="Ma J."/>
        </authorList>
    </citation>
    <scope>NUCLEOTIDE SEQUENCE [LARGE SCALE GENOMIC DNA]</scope>
    <source>
        <strain evidence="5">CGMCC 1.13666</strain>
    </source>
</reference>
<dbReference type="InterPro" id="IPR000189">
    <property type="entry name" value="Transglyc_AS"/>
</dbReference>
<name>A0ABW2EVE1_9GAMM</name>
<sequence length="393" mass="43229">MTYRTNRRLVFGLAATLLCLSLAAAGAQTGAKRPLDAEQASDATPLDGRHFWDALALEPQPSDVWSRLRGQLAWQEHIDHPRVQEWIEHYSASPHNIEEITERARPWLSWILDRLQDRDLPAEIALIPFVESSFDPSARSHRGARGLWQFMPRTGDSLGLHRNRHYDGRLDVVASTRAALDYIEQQAEQWYEGDLFLSLAAYNAGAGTVNRARRAAGAGNDYWQLRLPSETMNYVPKLLAIAAIIDDPERYNVTLPDIDDAPAFAKVTVDRPLALNEAARLAGVSQEALATLNPGVLNGSLNPAYSPVLLVPSDNAERLVARLARPAPSEPTLAGSGGWQQYVVRRGDNLSAIASRFATSVAALRNRNGLNGDTLQIGQTLRVPAQQLAANRS</sequence>
<organism evidence="4 5">
    <name type="scientific">Halomonas salifodinae</name>
    <dbReference type="NCBI Taxonomy" id="438745"/>
    <lineage>
        <taxon>Bacteria</taxon>
        <taxon>Pseudomonadati</taxon>
        <taxon>Pseudomonadota</taxon>
        <taxon>Gammaproteobacteria</taxon>
        <taxon>Oceanospirillales</taxon>
        <taxon>Halomonadaceae</taxon>
        <taxon>Halomonas</taxon>
    </lineage>
</organism>
<dbReference type="SUPFAM" id="SSF54106">
    <property type="entry name" value="LysM domain"/>
    <property type="match status" value="1"/>
</dbReference>
<evidence type="ECO:0000313" key="4">
    <source>
        <dbReference type="EMBL" id="MFC7089930.1"/>
    </source>
</evidence>
<evidence type="ECO:0000259" key="3">
    <source>
        <dbReference type="PROSITE" id="PS51782"/>
    </source>
</evidence>
<dbReference type="SMART" id="SM00257">
    <property type="entry name" value="LysM"/>
    <property type="match status" value="1"/>
</dbReference>
<dbReference type="InterPro" id="IPR036779">
    <property type="entry name" value="LysM_dom_sf"/>
</dbReference>
<dbReference type="PROSITE" id="PS00922">
    <property type="entry name" value="TRANSGLYCOSYLASE"/>
    <property type="match status" value="1"/>
</dbReference>
<feature type="chain" id="PRO_5045928796" evidence="2">
    <location>
        <begin position="28"/>
        <end position="393"/>
    </location>
</feature>
<dbReference type="Gene3D" id="3.10.350.10">
    <property type="entry name" value="LysM domain"/>
    <property type="match status" value="1"/>
</dbReference>
<dbReference type="InterPro" id="IPR008258">
    <property type="entry name" value="Transglycosylase_SLT_dom_1"/>
</dbReference>
<feature type="signal peptide" evidence="2">
    <location>
        <begin position="1"/>
        <end position="27"/>
    </location>
</feature>
<dbReference type="CDD" id="cd00118">
    <property type="entry name" value="LysM"/>
    <property type="match status" value="1"/>
</dbReference>
<keyword evidence="2" id="KW-0732">Signal</keyword>
<dbReference type="Gene3D" id="1.10.530.10">
    <property type="match status" value="1"/>
</dbReference>
<dbReference type="Proteomes" id="UP001596411">
    <property type="component" value="Unassembled WGS sequence"/>
</dbReference>
<dbReference type="InterPro" id="IPR018392">
    <property type="entry name" value="LysM"/>
</dbReference>
<accession>A0ABW2EVE1</accession>
<dbReference type="EMBL" id="JBHSZP010000016">
    <property type="protein sequence ID" value="MFC7089930.1"/>
    <property type="molecule type" value="Genomic_DNA"/>
</dbReference>
<dbReference type="PANTHER" id="PTHR37423">
    <property type="entry name" value="SOLUBLE LYTIC MUREIN TRANSGLYCOSYLASE-RELATED"/>
    <property type="match status" value="1"/>
</dbReference>
<feature type="domain" description="LysM" evidence="3">
    <location>
        <begin position="340"/>
        <end position="383"/>
    </location>
</feature>
<protein>
    <submittedName>
        <fullName evidence="4">Transglycosylase SLT domain-containing protein</fullName>
    </submittedName>
</protein>
<dbReference type="InterPro" id="IPR023346">
    <property type="entry name" value="Lysozyme-like_dom_sf"/>
</dbReference>
<dbReference type="Pfam" id="PF01476">
    <property type="entry name" value="LysM"/>
    <property type="match status" value="1"/>
</dbReference>
<dbReference type="PROSITE" id="PS51782">
    <property type="entry name" value="LYSM"/>
    <property type="match status" value="1"/>
</dbReference>
<dbReference type="SUPFAM" id="SSF53955">
    <property type="entry name" value="Lysozyme-like"/>
    <property type="match status" value="1"/>
</dbReference>
<dbReference type="CDD" id="cd16894">
    <property type="entry name" value="MltD-like"/>
    <property type="match status" value="1"/>
</dbReference>
<keyword evidence="5" id="KW-1185">Reference proteome</keyword>
<dbReference type="RefSeq" id="WP_346062355.1">
    <property type="nucleotide sequence ID" value="NZ_BAAADR010000010.1"/>
</dbReference>
<evidence type="ECO:0000256" key="1">
    <source>
        <dbReference type="ARBA" id="ARBA00007734"/>
    </source>
</evidence>
<proteinExistence type="inferred from homology"/>
<comment type="caution">
    <text evidence="4">The sequence shown here is derived from an EMBL/GenBank/DDBJ whole genome shotgun (WGS) entry which is preliminary data.</text>
</comment>
<gene>
    <name evidence="4" type="ORF">ACFQH5_10285</name>
</gene>